<dbReference type="EMBL" id="BPLR01008377">
    <property type="protein sequence ID" value="GIY24283.1"/>
    <property type="molecule type" value="Genomic_DNA"/>
</dbReference>
<reference evidence="1 2" key="1">
    <citation type="submission" date="2021-06" db="EMBL/GenBank/DDBJ databases">
        <title>Caerostris extrusa draft genome.</title>
        <authorList>
            <person name="Kono N."/>
            <person name="Arakawa K."/>
        </authorList>
    </citation>
    <scope>NUCLEOTIDE SEQUENCE [LARGE SCALE GENOMIC DNA]</scope>
</reference>
<name>A0AAV4RQR5_CAEEX</name>
<dbReference type="AlphaFoldDB" id="A0AAV4RQR5"/>
<evidence type="ECO:0000313" key="1">
    <source>
        <dbReference type="EMBL" id="GIY24283.1"/>
    </source>
</evidence>
<gene>
    <name evidence="1" type="primary">AVEN_212637_1</name>
    <name evidence="1" type="ORF">CEXT_571081</name>
</gene>
<organism evidence="1 2">
    <name type="scientific">Caerostris extrusa</name>
    <name type="common">Bark spider</name>
    <name type="synonym">Caerostris bankana</name>
    <dbReference type="NCBI Taxonomy" id="172846"/>
    <lineage>
        <taxon>Eukaryota</taxon>
        <taxon>Metazoa</taxon>
        <taxon>Ecdysozoa</taxon>
        <taxon>Arthropoda</taxon>
        <taxon>Chelicerata</taxon>
        <taxon>Arachnida</taxon>
        <taxon>Araneae</taxon>
        <taxon>Araneomorphae</taxon>
        <taxon>Entelegynae</taxon>
        <taxon>Araneoidea</taxon>
        <taxon>Araneidae</taxon>
        <taxon>Caerostris</taxon>
    </lineage>
</organism>
<dbReference type="Pfam" id="PF15718">
    <property type="entry name" value="MNR"/>
    <property type="match status" value="1"/>
</dbReference>
<sequence length="249" mass="29157">MSLQRLQRSAVIRNVNPISDVKVKKKNSGYFIPRELEKQRAAARRAYLASLEKTAKKPVLPVSVKERINDKKGKLKQELPKTVTKKKTNVINDTEPKTVLISSETKNSEHSKWETIRQNLNTIKAQSEQRQINNDKQEVSKERTFVDMHNIDYDNTKSKWIMEERELILKKLEMDPNVAKRISNFKKDYWSYLERISRTKKGNFNPWSLSNLIAESLLDDCIHEILKELQDVPDSLITDIYNQEFLQSI</sequence>
<keyword evidence="2" id="KW-1185">Reference proteome</keyword>
<proteinExistence type="predicted"/>
<evidence type="ECO:0000313" key="2">
    <source>
        <dbReference type="Proteomes" id="UP001054945"/>
    </source>
</evidence>
<accession>A0AAV4RQR5</accession>
<dbReference type="Proteomes" id="UP001054945">
    <property type="component" value="Unassembled WGS sequence"/>
</dbReference>
<comment type="caution">
    <text evidence="1">The sequence shown here is derived from an EMBL/GenBank/DDBJ whole genome shotgun (WGS) entry which is preliminary data.</text>
</comment>
<dbReference type="InterPro" id="IPR031447">
    <property type="entry name" value="MNR"/>
</dbReference>
<dbReference type="GO" id="GO:0007099">
    <property type="term" value="P:centriole replication"/>
    <property type="evidence" value="ECO:0007669"/>
    <property type="project" value="InterPro"/>
</dbReference>
<protein>
    <submittedName>
        <fullName evidence="1">Uncharacterized protein</fullName>
    </submittedName>
</protein>